<reference evidence="4" key="1">
    <citation type="submission" date="2016-10" db="EMBL/GenBank/DDBJ databases">
        <title>Comparative genomics uncovers the prolific and rare metabolic potential of the cyanobacterial genus Moorea.</title>
        <authorList>
            <person name="Leao T."/>
            <person name="Castelao G."/>
            <person name="Korobeynikov A."/>
            <person name="Monroe E.A."/>
            <person name="Podell S."/>
            <person name="Glukhov E."/>
            <person name="Allen E."/>
            <person name="Gerwick W.H."/>
            <person name="Gerwick L."/>
        </authorList>
    </citation>
    <scope>NUCLEOTIDE SEQUENCE [LARGE SCALE GENOMIC DNA]</scope>
    <source>
        <strain evidence="4">PAL-8-15-08-1</strain>
    </source>
</reference>
<sequence>MVTYIGDNLNNYGYGGSGNDYLYGYGGNDTLVGGSGNDYLNGGIGSDRMYGGTGNDRYVVDSTGDVVTEYVNQGIDTVYSSINYTLGDNLENLTLTGSAYSGNGNSLNNIISGNSSNNVLFGKSGNDTIYGNGGDDALIGGTGSDRMYGGTGNDIYSVDSTGDVVTEYVNQGIDRVYSSISYMLGDNVENLTLTGSAYYGHGNSLNNSISGNSSNNLLWGKSGNDELYGNAGTDVLLGDLGNDILDSGSDNDYLYGGFGNDTLTGGSGNDSLYGYGGSSSGERDILTGGTGADTFALGNNAFGTKVAYIGDGNSGYATITDFDGTQSDKVQLGGGISDYTVNYSNVTGTSALDTNLYHKGDLIAVFQDDTSFSLINDTVF</sequence>
<dbReference type="GO" id="GO:0005576">
    <property type="term" value="C:extracellular region"/>
    <property type="evidence" value="ECO:0007669"/>
    <property type="project" value="UniProtKB-SubCell"/>
</dbReference>
<accession>A0A1D8TX97</accession>
<dbReference type="OrthoDB" id="454748at2"/>
<dbReference type="InterPro" id="IPR011049">
    <property type="entry name" value="Serralysin-like_metalloprot_C"/>
</dbReference>
<dbReference type="PROSITE" id="PS00330">
    <property type="entry name" value="HEMOLYSIN_CALCIUM"/>
    <property type="match status" value="4"/>
</dbReference>
<evidence type="ECO:0000313" key="3">
    <source>
        <dbReference type="EMBL" id="AOX02279.1"/>
    </source>
</evidence>
<dbReference type="PANTHER" id="PTHR38340:SF1">
    <property type="entry name" value="S-LAYER PROTEIN"/>
    <property type="match status" value="1"/>
</dbReference>
<dbReference type="Pfam" id="PF00353">
    <property type="entry name" value="HemolysinCabind"/>
    <property type="match status" value="5"/>
</dbReference>
<keyword evidence="2" id="KW-0964">Secreted</keyword>
<dbReference type="InterPro" id="IPR050557">
    <property type="entry name" value="RTX_toxin/Mannuronan_C5-epim"/>
</dbReference>
<organism evidence="3 4">
    <name type="scientific">Moorena producens PAL-8-15-08-1</name>
    <dbReference type="NCBI Taxonomy" id="1458985"/>
    <lineage>
        <taxon>Bacteria</taxon>
        <taxon>Bacillati</taxon>
        <taxon>Cyanobacteriota</taxon>
        <taxon>Cyanophyceae</taxon>
        <taxon>Coleofasciculales</taxon>
        <taxon>Coleofasciculaceae</taxon>
        <taxon>Moorena</taxon>
    </lineage>
</organism>
<dbReference type="EMBL" id="CP017599">
    <property type="protein sequence ID" value="AOX02279.1"/>
    <property type="molecule type" value="Genomic_DNA"/>
</dbReference>
<evidence type="ECO:0000256" key="1">
    <source>
        <dbReference type="ARBA" id="ARBA00004613"/>
    </source>
</evidence>
<dbReference type="Gene3D" id="2.150.10.10">
    <property type="entry name" value="Serralysin-like metalloprotease, C-terminal"/>
    <property type="match status" value="4"/>
</dbReference>
<dbReference type="RefSeq" id="WP_070394698.1">
    <property type="nucleotide sequence ID" value="NZ_CP017599.1"/>
</dbReference>
<dbReference type="InterPro" id="IPR018511">
    <property type="entry name" value="Hemolysin-typ_Ca-bd_CS"/>
</dbReference>
<protein>
    <recommendedName>
        <fullName evidence="5">Calcium-binding protein</fullName>
    </recommendedName>
</protein>
<evidence type="ECO:0008006" key="5">
    <source>
        <dbReference type="Google" id="ProtNLM"/>
    </source>
</evidence>
<name>A0A1D8TX97_9CYAN</name>
<evidence type="ECO:0000256" key="2">
    <source>
        <dbReference type="ARBA" id="ARBA00022525"/>
    </source>
</evidence>
<dbReference type="STRING" id="1458985.BJP34_25075"/>
<dbReference type="PANTHER" id="PTHR38340">
    <property type="entry name" value="S-LAYER PROTEIN"/>
    <property type="match status" value="1"/>
</dbReference>
<proteinExistence type="predicted"/>
<dbReference type="SUPFAM" id="SSF51120">
    <property type="entry name" value="beta-Roll"/>
    <property type="match status" value="3"/>
</dbReference>
<gene>
    <name evidence="3" type="ORF">BJP34_25075</name>
</gene>
<dbReference type="InterPro" id="IPR001343">
    <property type="entry name" value="Hemolysn_Ca-bd"/>
</dbReference>
<comment type="subcellular location">
    <subcellularLocation>
        <location evidence="1">Secreted</location>
    </subcellularLocation>
</comment>
<dbReference type="Proteomes" id="UP000177870">
    <property type="component" value="Chromosome"/>
</dbReference>
<dbReference type="KEGG" id="mpro:BJP34_25075"/>
<evidence type="ECO:0000313" key="4">
    <source>
        <dbReference type="Proteomes" id="UP000177870"/>
    </source>
</evidence>
<dbReference type="AlphaFoldDB" id="A0A1D8TX97"/>
<dbReference type="GO" id="GO:0005509">
    <property type="term" value="F:calcium ion binding"/>
    <property type="evidence" value="ECO:0007669"/>
    <property type="project" value="InterPro"/>
</dbReference>
<dbReference type="PRINTS" id="PR00313">
    <property type="entry name" value="CABNDNGRPT"/>
</dbReference>